<evidence type="ECO:0000313" key="7">
    <source>
        <dbReference type="Proteomes" id="UP000663870"/>
    </source>
</evidence>
<dbReference type="Gene3D" id="3.30.300.30">
    <property type="match status" value="1"/>
</dbReference>
<dbReference type="InterPro" id="IPR025110">
    <property type="entry name" value="AMP-bd_C"/>
</dbReference>
<evidence type="ECO:0000256" key="2">
    <source>
        <dbReference type="ARBA" id="ARBA00022598"/>
    </source>
</evidence>
<evidence type="ECO:0000313" key="5">
    <source>
        <dbReference type="EMBL" id="CAF1622386.1"/>
    </source>
</evidence>
<organism evidence="4 6">
    <name type="scientific">Rotaria sordida</name>
    <dbReference type="NCBI Taxonomy" id="392033"/>
    <lineage>
        <taxon>Eukaryota</taxon>
        <taxon>Metazoa</taxon>
        <taxon>Spiralia</taxon>
        <taxon>Gnathifera</taxon>
        <taxon>Rotifera</taxon>
        <taxon>Eurotatoria</taxon>
        <taxon>Bdelloidea</taxon>
        <taxon>Philodinida</taxon>
        <taxon>Philodinidae</taxon>
        <taxon>Rotaria</taxon>
    </lineage>
</organism>
<accession>A0A815KGF6</accession>
<name>A0A815KGF6_9BILA</name>
<comment type="similarity">
    <text evidence="1">Belongs to the ATP-dependent AMP-binding enzyme family.</text>
</comment>
<feature type="domain" description="AMP-binding enzyme C-terminal" evidence="3">
    <location>
        <begin position="13"/>
        <end position="89"/>
    </location>
</feature>
<dbReference type="Proteomes" id="UP000663870">
    <property type="component" value="Unassembled WGS sequence"/>
</dbReference>
<dbReference type="Proteomes" id="UP000663854">
    <property type="component" value="Unassembled WGS sequence"/>
</dbReference>
<keyword evidence="2" id="KW-0436">Ligase</keyword>
<evidence type="ECO:0000256" key="1">
    <source>
        <dbReference type="ARBA" id="ARBA00006432"/>
    </source>
</evidence>
<dbReference type="GO" id="GO:0031956">
    <property type="term" value="F:medium-chain fatty acid-CoA ligase activity"/>
    <property type="evidence" value="ECO:0007669"/>
    <property type="project" value="TreeGrafter"/>
</dbReference>
<sequence length="110" mass="12602">MIIRGGVNIYPVEIEKVIVEHPSVAEAQVFSIPDERHDEEVCAWIKLKPNAPSCQVEDIKKFLSDKLAFFKIPKHIRIVDQFITTTTGKVQKFKLSQIIVQELEKAKKSQ</sequence>
<dbReference type="EMBL" id="CAJNOL010006838">
    <property type="protein sequence ID" value="CAF1622386.1"/>
    <property type="molecule type" value="Genomic_DNA"/>
</dbReference>
<comment type="caution">
    <text evidence="4">The sequence shown here is derived from an EMBL/GenBank/DDBJ whole genome shotgun (WGS) entry which is preliminary data.</text>
</comment>
<proteinExistence type="inferred from homology"/>
<keyword evidence="7" id="KW-1185">Reference proteome</keyword>
<dbReference type="PANTHER" id="PTHR43201">
    <property type="entry name" value="ACYL-COA SYNTHETASE"/>
    <property type="match status" value="1"/>
</dbReference>
<dbReference type="PANTHER" id="PTHR43201:SF5">
    <property type="entry name" value="MEDIUM-CHAIN ACYL-COA LIGASE ACSF2, MITOCHONDRIAL"/>
    <property type="match status" value="1"/>
</dbReference>
<evidence type="ECO:0000313" key="6">
    <source>
        <dbReference type="Proteomes" id="UP000663854"/>
    </source>
</evidence>
<evidence type="ECO:0000259" key="3">
    <source>
        <dbReference type="Pfam" id="PF13193"/>
    </source>
</evidence>
<protein>
    <recommendedName>
        <fullName evidence="3">AMP-binding enzyme C-terminal domain-containing protein</fullName>
    </recommendedName>
</protein>
<dbReference type="InterPro" id="IPR045851">
    <property type="entry name" value="AMP-bd_C_sf"/>
</dbReference>
<dbReference type="AlphaFoldDB" id="A0A815KGF6"/>
<dbReference type="SUPFAM" id="SSF56801">
    <property type="entry name" value="Acetyl-CoA synthetase-like"/>
    <property type="match status" value="1"/>
</dbReference>
<dbReference type="Pfam" id="PF13193">
    <property type="entry name" value="AMP-binding_C"/>
    <property type="match status" value="1"/>
</dbReference>
<dbReference type="EMBL" id="CAJNOH010005347">
    <property type="protein sequence ID" value="CAF1395882.1"/>
    <property type="molecule type" value="Genomic_DNA"/>
</dbReference>
<dbReference type="FunFam" id="3.30.300.30:FF:000008">
    <property type="entry name" value="2,3-dihydroxybenzoate-AMP ligase"/>
    <property type="match status" value="1"/>
</dbReference>
<evidence type="ECO:0000313" key="4">
    <source>
        <dbReference type="EMBL" id="CAF1395882.1"/>
    </source>
</evidence>
<gene>
    <name evidence="5" type="ORF">JXQ802_LOCUS50755</name>
    <name evidence="4" type="ORF">PYM288_LOCUS34571</name>
</gene>
<reference evidence="4" key="1">
    <citation type="submission" date="2021-02" db="EMBL/GenBank/DDBJ databases">
        <authorList>
            <person name="Nowell W R."/>
        </authorList>
    </citation>
    <scope>NUCLEOTIDE SEQUENCE</scope>
</reference>
<dbReference type="GO" id="GO:0006631">
    <property type="term" value="P:fatty acid metabolic process"/>
    <property type="evidence" value="ECO:0007669"/>
    <property type="project" value="TreeGrafter"/>
</dbReference>